<sequence length="45" mass="5300">MAKNLFSKFGLFLILWNKCPPKFALPMLIHSKVVSSFQISREIRY</sequence>
<dbReference type="Proteomes" id="UP000054995">
    <property type="component" value="Unassembled WGS sequence"/>
</dbReference>
<gene>
    <name evidence="1" type="ORF">T4D_14381</name>
</gene>
<evidence type="ECO:0000313" key="2">
    <source>
        <dbReference type="Proteomes" id="UP000054995"/>
    </source>
</evidence>
<dbReference type="EMBL" id="JYDT01000841">
    <property type="protein sequence ID" value="KRY78938.1"/>
    <property type="molecule type" value="Genomic_DNA"/>
</dbReference>
<name>A0A0V1EY96_TRIPS</name>
<accession>A0A0V1EY96</accession>
<keyword evidence="2" id="KW-1185">Reference proteome</keyword>
<reference evidence="1 2" key="1">
    <citation type="submission" date="2015-01" db="EMBL/GenBank/DDBJ databases">
        <title>Evolution of Trichinella species and genotypes.</title>
        <authorList>
            <person name="Korhonen P.K."/>
            <person name="Edoardo P."/>
            <person name="Giuseppe L.R."/>
            <person name="Gasser R.B."/>
        </authorList>
    </citation>
    <scope>NUCLEOTIDE SEQUENCE [LARGE SCALE GENOMIC DNA]</scope>
    <source>
        <strain evidence="1">ISS470</strain>
    </source>
</reference>
<evidence type="ECO:0000313" key="1">
    <source>
        <dbReference type="EMBL" id="KRY78938.1"/>
    </source>
</evidence>
<protein>
    <submittedName>
        <fullName evidence="1">Uncharacterized protein</fullName>
    </submittedName>
</protein>
<organism evidence="1 2">
    <name type="scientific">Trichinella pseudospiralis</name>
    <name type="common">Parasitic roundworm</name>
    <dbReference type="NCBI Taxonomy" id="6337"/>
    <lineage>
        <taxon>Eukaryota</taxon>
        <taxon>Metazoa</taxon>
        <taxon>Ecdysozoa</taxon>
        <taxon>Nematoda</taxon>
        <taxon>Enoplea</taxon>
        <taxon>Dorylaimia</taxon>
        <taxon>Trichinellida</taxon>
        <taxon>Trichinellidae</taxon>
        <taxon>Trichinella</taxon>
    </lineage>
</organism>
<comment type="caution">
    <text evidence="1">The sequence shown here is derived from an EMBL/GenBank/DDBJ whole genome shotgun (WGS) entry which is preliminary data.</text>
</comment>
<dbReference type="AlphaFoldDB" id="A0A0V1EY96"/>
<proteinExistence type="predicted"/>